<dbReference type="GO" id="GO:0009927">
    <property type="term" value="F:histidine phosphotransfer kinase activity"/>
    <property type="evidence" value="ECO:0007669"/>
    <property type="project" value="TreeGrafter"/>
</dbReference>
<dbReference type="CDD" id="cd00082">
    <property type="entry name" value="HisKA"/>
    <property type="match status" value="1"/>
</dbReference>
<keyword evidence="4" id="KW-0808">Transferase</keyword>
<dbReference type="InterPro" id="IPR001789">
    <property type="entry name" value="Sig_transdc_resp-reg_receiver"/>
</dbReference>
<reference evidence="11 12" key="1">
    <citation type="journal article" date="2019" name="Genome Biol. Evol.">
        <title>Day and night: Metabolic profiles and evolutionary relationships of six axenic non-marine cyanobacteria.</title>
        <authorList>
            <person name="Will S.E."/>
            <person name="Henke P."/>
            <person name="Boedeker C."/>
            <person name="Huang S."/>
            <person name="Brinkmann H."/>
            <person name="Rohde M."/>
            <person name="Jarek M."/>
            <person name="Friedl T."/>
            <person name="Seufert S."/>
            <person name="Schumacher M."/>
            <person name="Overmann J."/>
            <person name="Neumann-Schaal M."/>
            <person name="Petersen J."/>
        </authorList>
    </citation>
    <scope>NUCLEOTIDE SEQUENCE [LARGE SCALE GENOMIC DNA]</scope>
    <source>
        <strain evidence="11 12">SAG 39.79</strain>
    </source>
</reference>
<dbReference type="EMBL" id="RSCK01000009">
    <property type="protein sequence ID" value="RUT13051.1"/>
    <property type="molecule type" value="Genomic_DNA"/>
</dbReference>
<proteinExistence type="predicted"/>
<dbReference type="SUPFAM" id="SSF55874">
    <property type="entry name" value="ATPase domain of HSP90 chaperone/DNA topoisomerase II/histidine kinase"/>
    <property type="match status" value="1"/>
</dbReference>
<dbReference type="InterPro" id="IPR036890">
    <property type="entry name" value="HATPase_C_sf"/>
</dbReference>
<dbReference type="InterPro" id="IPR003594">
    <property type="entry name" value="HATPase_dom"/>
</dbReference>
<dbReference type="PROSITE" id="PS50110">
    <property type="entry name" value="RESPONSE_REGULATORY"/>
    <property type="match status" value="1"/>
</dbReference>
<dbReference type="SUPFAM" id="SSF52172">
    <property type="entry name" value="CheY-like"/>
    <property type="match status" value="1"/>
</dbReference>
<dbReference type="PRINTS" id="PR00344">
    <property type="entry name" value="BCTRLSENSOR"/>
</dbReference>
<dbReference type="EC" id="2.7.13.3" evidence="2"/>
<feature type="domain" description="Response regulatory" evidence="10">
    <location>
        <begin position="671"/>
        <end position="784"/>
    </location>
</feature>
<evidence type="ECO:0000313" key="12">
    <source>
        <dbReference type="Proteomes" id="UP000282574"/>
    </source>
</evidence>
<dbReference type="PANTHER" id="PTHR43047">
    <property type="entry name" value="TWO-COMPONENT HISTIDINE PROTEIN KINASE"/>
    <property type="match status" value="1"/>
</dbReference>
<comment type="catalytic activity">
    <reaction evidence="1">
        <text>ATP + protein L-histidine = ADP + protein N-phospho-L-histidine.</text>
        <dbReference type="EC" id="2.7.13.3"/>
    </reaction>
</comment>
<keyword evidence="12" id="KW-1185">Reference proteome</keyword>
<dbReference type="RefSeq" id="WP_106165958.1">
    <property type="nucleotide sequence ID" value="NZ_JAVKZF010000001.1"/>
</dbReference>
<dbReference type="SMART" id="SM00448">
    <property type="entry name" value="REC"/>
    <property type="match status" value="1"/>
</dbReference>
<gene>
    <name evidence="11" type="ORF">DSM107010_16070</name>
</gene>
<keyword evidence="6" id="KW-0902">Two-component regulatory system</keyword>
<evidence type="ECO:0000259" key="10">
    <source>
        <dbReference type="PROSITE" id="PS50110"/>
    </source>
</evidence>
<evidence type="ECO:0000313" key="11">
    <source>
        <dbReference type="EMBL" id="RUT13051.1"/>
    </source>
</evidence>
<feature type="region of interest" description="Disordered" evidence="8">
    <location>
        <begin position="629"/>
        <end position="663"/>
    </location>
</feature>
<dbReference type="SUPFAM" id="SSF47384">
    <property type="entry name" value="Homodimeric domain of signal transducing histidine kinase"/>
    <property type="match status" value="1"/>
</dbReference>
<dbReference type="Gene3D" id="1.10.287.130">
    <property type="match status" value="1"/>
</dbReference>
<dbReference type="SMART" id="SM00387">
    <property type="entry name" value="HATPase_c"/>
    <property type="match status" value="1"/>
</dbReference>
<dbReference type="InterPro" id="IPR004358">
    <property type="entry name" value="Sig_transdc_His_kin-like_C"/>
</dbReference>
<evidence type="ECO:0000256" key="8">
    <source>
        <dbReference type="SAM" id="MobiDB-lite"/>
    </source>
</evidence>
<evidence type="ECO:0000256" key="2">
    <source>
        <dbReference type="ARBA" id="ARBA00012438"/>
    </source>
</evidence>
<dbReference type="GO" id="GO:0005886">
    <property type="term" value="C:plasma membrane"/>
    <property type="evidence" value="ECO:0007669"/>
    <property type="project" value="TreeGrafter"/>
</dbReference>
<dbReference type="Proteomes" id="UP000282574">
    <property type="component" value="Unassembled WGS sequence"/>
</dbReference>
<sequence length="1111" mass="123520">MSKSKYNLGDFIETVPSCLQTATLAMAWEIFSQEQSDRLIMLDRQRSPLGVLHLRQFFPHWLAATSNSKNAKQSLSKATARILEPIEKLPNEFSLEQFQSYIDSRLEPSDIKQTFAIVDAEGKFLGLLEQTKLWKVLAAAARTKKRDRLAKTTLLKATIERGIEPEQLDPIVQLLERLPLPLMLQTSLGEAIAQNPAWNRQFGNMGNPEAIRQEVEAILNVAGTQQSVIDLESTTAEATEASREVDRAKLSDWQATTHHFSLTALQEQVSLLSTPDAAEPNIIRYCQQGEQEGTCICICPGQQGQDRVWQFLKIPLQMSVVSRQQQSERIWLLMATDVTEQRQMASELAAKNADLIQLNRLKDEFLACISHELRTPLTAMLGLSTLLKDQALGQLNERQARYARLIHENGRHLMSVVNDILDLTRMETGQLELTLEPVHIRKVCERAVEQARLAFSPKNNKTAVVEAGTDSHLEHRFTLAIEPELDIIVADELRLRQMLVHLLANAFKFTASGGEIGLRVSYWAGWIAFTVWDTGIGIPEHQQHLIFQKFQQLETPLTRQFEGTGLGLVLTRALARLHGGDVSFLSQEGKGSQFTLLLAPTPPKKRAGGTGEVGEEVGEQVGRMSANIQRQSPANNSTGSNALGVQSRTSGRGESNFSLGSLGSPPPDRHLVLVVEAAPRFIEDLAEQLTSLGYWVAIARSGTEALEKARRLQPGIIFINPLLPLLSGWDVLTLLKSDPATSQIPIVVNTTRAEKNQALSHRADEFISLPVQQQVLQQVMTRLCGAPVTYSQVELSQRVQKYKQLTILRLVTPNTELLARGDVNHLESSLNHCRVLEADDLEQASLLARIWRPNVILLERAICEPLDFLQQLTEYPSLANLPIVTLDAAIAQVASQIEQLNIFPCLTNPPEPSAEVLLSVLHVAAGVSWEYSVLVLDIANLDDLSDEHSHNTQASAGSLRAEWLQALIQYLQTAGFRVVMPHSWEEVQQQIQQQNVDLMLVCLGEMQQVEKACTAIATLEQQKLPPIIAMERLFTQNEVREQFPAYLESEGRSLPSEQLHNLGNANAASDLESIEHALGAIATKVLPSSISMEELLNNIHQTLLAHPVEKD</sequence>
<evidence type="ECO:0000256" key="1">
    <source>
        <dbReference type="ARBA" id="ARBA00000085"/>
    </source>
</evidence>
<feature type="compositionally biased region" description="Polar residues" evidence="8">
    <location>
        <begin position="629"/>
        <end position="661"/>
    </location>
</feature>
<name>A0AB37UNQ6_9CYAN</name>
<dbReference type="Pfam" id="PF02518">
    <property type="entry name" value="HATPase_c"/>
    <property type="match status" value="1"/>
</dbReference>
<evidence type="ECO:0000259" key="9">
    <source>
        <dbReference type="PROSITE" id="PS50109"/>
    </source>
</evidence>
<feature type="domain" description="Histidine kinase" evidence="9">
    <location>
        <begin position="368"/>
        <end position="602"/>
    </location>
</feature>
<dbReference type="Pfam" id="PF00072">
    <property type="entry name" value="Response_reg"/>
    <property type="match status" value="1"/>
</dbReference>
<dbReference type="PROSITE" id="PS50109">
    <property type="entry name" value="HIS_KIN"/>
    <property type="match status" value="1"/>
</dbReference>
<evidence type="ECO:0000256" key="3">
    <source>
        <dbReference type="ARBA" id="ARBA00022553"/>
    </source>
</evidence>
<evidence type="ECO:0000256" key="4">
    <source>
        <dbReference type="ARBA" id="ARBA00022679"/>
    </source>
</evidence>
<dbReference type="PANTHER" id="PTHR43047:SF63">
    <property type="entry name" value="HISTIDINE KINASE"/>
    <property type="match status" value="1"/>
</dbReference>
<dbReference type="GO" id="GO:0000155">
    <property type="term" value="F:phosphorelay sensor kinase activity"/>
    <property type="evidence" value="ECO:0007669"/>
    <property type="project" value="InterPro"/>
</dbReference>
<dbReference type="Gene3D" id="3.40.50.2300">
    <property type="match status" value="1"/>
</dbReference>
<keyword evidence="3" id="KW-0597">Phosphoprotein</keyword>
<dbReference type="InterPro" id="IPR036097">
    <property type="entry name" value="HisK_dim/P_sf"/>
</dbReference>
<keyword evidence="5" id="KW-0418">Kinase</keyword>
<comment type="caution">
    <text evidence="11">The sequence shown here is derived from an EMBL/GenBank/DDBJ whole genome shotgun (WGS) entry which is preliminary data.</text>
</comment>
<organism evidence="11 12">
    <name type="scientific">Chroococcidiopsis cubana SAG 39.79</name>
    <dbReference type="NCBI Taxonomy" id="388085"/>
    <lineage>
        <taxon>Bacteria</taxon>
        <taxon>Bacillati</taxon>
        <taxon>Cyanobacteriota</taxon>
        <taxon>Cyanophyceae</taxon>
        <taxon>Chroococcidiopsidales</taxon>
        <taxon>Chroococcidiopsidaceae</taxon>
        <taxon>Chroococcidiopsis</taxon>
    </lineage>
</organism>
<dbReference type="SMART" id="SM00388">
    <property type="entry name" value="HisKA"/>
    <property type="match status" value="1"/>
</dbReference>
<dbReference type="Pfam" id="PF00512">
    <property type="entry name" value="HisKA"/>
    <property type="match status" value="1"/>
</dbReference>
<dbReference type="CDD" id="cd16922">
    <property type="entry name" value="HATPase_EvgS-ArcB-TorS-like"/>
    <property type="match status" value="1"/>
</dbReference>
<dbReference type="InterPro" id="IPR011006">
    <property type="entry name" value="CheY-like_superfamily"/>
</dbReference>
<comment type="caution">
    <text evidence="7">Lacks conserved residue(s) required for the propagation of feature annotation.</text>
</comment>
<accession>A0AB37UNQ6</accession>
<evidence type="ECO:0000256" key="7">
    <source>
        <dbReference type="PROSITE-ProRule" id="PRU00169"/>
    </source>
</evidence>
<dbReference type="Gene3D" id="3.30.565.10">
    <property type="entry name" value="Histidine kinase-like ATPase, C-terminal domain"/>
    <property type="match status" value="1"/>
</dbReference>
<dbReference type="InterPro" id="IPR005467">
    <property type="entry name" value="His_kinase_dom"/>
</dbReference>
<evidence type="ECO:0000256" key="5">
    <source>
        <dbReference type="ARBA" id="ARBA00022777"/>
    </source>
</evidence>
<dbReference type="AlphaFoldDB" id="A0AB37UNQ6"/>
<dbReference type="InterPro" id="IPR003661">
    <property type="entry name" value="HisK_dim/P_dom"/>
</dbReference>
<evidence type="ECO:0000256" key="6">
    <source>
        <dbReference type="ARBA" id="ARBA00023012"/>
    </source>
</evidence>
<protein>
    <recommendedName>
        <fullName evidence="2">histidine kinase</fullName>
        <ecNumber evidence="2">2.7.13.3</ecNumber>
    </recommendedName>
</protein>